<reference evidence="1 2" key="1">
    <citation type="submission" date="2020-05" db="EMBL/GenBank/DDBJ databases">
        <title>Horizontal transmission and recombination maintain forever young bacterial symbiont genomes.</title>
        <authorList>
            <person name="Russell S.L."/>
            <person name="Pepper-Tunick E."/>
            <person name="Svedberg J."/>
            <person name="Byrne A."/>
            <person name="Ruelas Castillo J."/>
            <person name="Vollmers C."/>
            <person name="Beinart R.A."/>
            <person name="Corbett-Detig R."/>
        </authorList>
    </citation>
    <scope>NUCLEOTIDE SEQUENCE [LARGE SCALE GENOMIC DNA]</scope>
    <source>
        <strain evidence="1">4727-3</strain>
    </source>
</reference>
<protein>
    <submittedName>
        <fullName evidence="1">Uncharacterized protein</fullName>
    </submittedName>
</protein>
<dbReference type="AlphaFoldDB" id="A0A7Z0MPH9"/>
<evidence type="ECO:0000313" key="1">
    <source>
        <dbReference type="EMBL" id="NYT47506.1"/>
    </source>
</evidence>
<gene>
    <name evidence="1" type="ORF">H0A75_07965</name>
</gene>
<comment type="caution">
    <text evidence="1">The sequence shown here is derived from an EMBL/GenBank/DDBJ whole genome shotgun (WGS) entry which is preliminary data.</text>
</comment>
<dbReference type="EMBL" id="JACCHS010000165">
    <property type="protein sequence ID" value="NYT47506.1"/>
    <property type="molecule type" value="Genomic_DNA"/>
</dbReference>
<dbReference type="Proteomes" id="UP000537890">
    <property type="component" value="Unassembled WGS sequence"/>
</dbReference>
<sequence length="48" mass="5082">MLIPKKKIISSIGPIVSLYDQISSGLLLLSICIGVARWSLLGIDSLVG</sequence>
<accession>A0A7Z0MPH9</accession>
<organism evidence="1 2">
    <name type="scientific">Candidatus Methanofishera endochildressiae</name>
    <dbReference type="NCBI Taxonomy" id="2738884"/>
    <lineage>
        <taxon>Bacteria</taxon>
        <taxon>Pseudomonadati</taxon>
        <taxon>Pseudomonadota</taxon>
        <taxon>Gammaproteobacteria</taxon>
        <taxon>Candidatus Methanofishera</taxon>
    </lineage>
</organism>
<evidence type="ECO:0000313" key="2">
    <source>
        <dbReference type="Proteomes" id="UP000537890"/>
    </source>
</evidence>
<proteinExistence type="predicted"/>
<name>A0A7Z0MPH9_9GAMM</name>